<reference evidence="1 2" key="1">
    <citation type="journal article" date="2018" name="Mol. Biol. Evol.">
        <title>Broad Genomic Sampling Reveals a Smut Pathogenic Ancestry of the Fungal Clade Ustilaginomycotina.</title>
        <authorList>
            <person name="Kijpornyongpan T."/>
            <person name="Mondo S.J."/>
            <person name="Barry K."/>
            <person name="Sandor L."/>
            <person name="Lee J."/>
            <person name="Lipzen A."/>
            <person name="Pangilinan J."/>
            <person name="LaButti K."/>
            <person name="Hainaut M."/>
            <person name="Henrissat B."/>
            <person name="Grigoriev I.V."/>
            <person name="Spatafora J.W."/>
            <person name="Aime M.C."/>
        </authorList>
    </citation>
    <scope>NUCLEOTIDE SEQUENCE [LARGE SCALE GENOMIC DNA]</scope>
    <source>
        <strain evidence="1 2">SA 807</strain>
    </source>
</reference>
<proteinExistence type="predicted"/>
<evidence type="ECO:0000313" key="2">
    <source>
        <dbReference type="Proteomes" id="UP000245626"/>
    </source>
</evidence>
<evidence type="ECO:0000313" key="1">
    <source>
        <dbReference type="EMBL" id="PWN47691.1"/>
    </source>
</evidence>
<gene>
    <name evidence="1" type="ORF">IE53DRAFT_390179</name>
</gene>
<protein>
    <submittedName>
        <fullName evidence="1">Uncharacterized protein</fullName>
    </submittedName>
</protein>
<name>A0ACD0NPF2_9BASI</name>
<organism evidence="1 2">
    <name type="scientific">Violaceomyces palustris</name>
    <dbReference type="NCBI Taxonomy" id="1673888"/>
    <lineage>
        <taxon>Eukaryota</taxon>
        <taxon>Fungi</taxon>
        <taxon>Dikarya</taxon>
        <taxon>Basidiomycota</taxon>
        <taxon>Ustilaginomycotina</taxon>
        <taxon>Ustilaginomycetes</taxon>
        <taxon>Violaceomycetales</taxon>
        <taxon>Violaceomycetaceae</taxon>
        <taxon>Violaceomyces</taxon>
    </lineage>
</organism>
<keyword evidence="2" id="KW-1185">Reference proteome</keyword>
<accession>A0ACD0NPF2</accession>
<dbReference type="Proteomes" id="UP000245626">
    <property type="component" value="Unassembled WGS sequence"/>
</dbReference>
<sequence>MNDIESIHRNLSSLYPGRSSQISQLLHLIPNDPSLPSPPSILCHDPNTRSHTSHLVSNLLESLAGTEIQEGGDRQPNQNLSFLSVSPLTTPAVQVLFSHILHRLARSSDSATLSTPQSSSPAKTDGTIDTFLSKLRSHLVSSRKRLVIQVDDSDRIRDLWPEHVWTAFTRLGELLSCQGRITVIFISTLPWSNYRNTSGSTISHHPYLIKFGRLAREDVLATLALDFPSLWSSYQTSYLGAQCHVSTSHTHSKRLRLRSSDFSSKSHERSIRKLHSTFCGIFYDSIKSNVRDVEEMRIMSAAVWHGFIIPVQCGEVSPASIQPLLLSSVSLFKDALVRLQCREVGPAEWASEARLTSLESCKSRLQASKSRNGEESQRLEQEEEETVEDHDSETEWILDQEEWNVIEEERIKRRKLSSWRATSSLEPSLPLIPTFLVIASFLGSYNPARMDVRYYLRDSSLISSSNGSKSKSSGGRRWGIGKGRRNKRKGGNHVQVDEDGVTENLNRQELLGPKPFPIDRLLSIFQSLITESGPEIRDSNELTSLLRRRSTITTTSSNDHTAEWEKVCRSAGVYSQIANLLSRRMIVRTSSAEKLNTVNLRTNVSYRVASNLAKSVRFDLDLWLWDWGGAGAGI</sequence>
<dbReference type="EMBL" id="KZ820365">
    <property type="protein sequence ID" value="PWN47691.1"/>
    <property type="molecule type" value="Genomic_DNA"/>
</dbReference>